<dbReference type="InterPro" id="IPR013396">
    <property type="entry name" value="CRISPR-assoc_prot_Csy4"/>
</dbReference>
<reference evidence="1 2" key="1">
    <citation type="submission" date="2018-10" db="EMBL/GenBank/DDBJ databases">
        <title>Genomic Encyclopedia of Type Strains, Phase IV (KMG-IV): sequencing the most valuable type-strain genomes for metagenomic binning, comparative biology and taxonomic classification.</title>
        <authorList>
            <person name="Goeker M."/>
        </authorList>
    </citation>
    <scope>NUCLEOTIDE SEQUENCE [LARGE SCALE GENOMIC DNA]</scope>
    <source>
        <strain evidence="1 2">DSM 23841</strain>
    </source>
</reference>
<dbReference type="GO" id="GO:0043571">
    <property type="term" value="P:maintenance of CRISPR repeat elements"/>
    <property type="evidence" value="ECO:0007669"/>
    <property type="project" value="InterPro"/>
</dbReference>
<evidence type="ECO:0000313" key="2">
    <source>
        <dbReference type="Proteomes" id="UP000270626"/>
    </source>
</evidence>
<comment type="caution">
    <text evidence="1">The sequence shown here is derived from an EMBL/GenBank/DDBJ whole genome shotgun (WGS) entry which is preliminary data.</text>
</comment>
<organism evidence="1 2">
    <name type="scientific">Azonexus fungiphilus</name>
    <dbReference type="NCBI Taxonomy" id="146940"/>
    <lineage>
        <taxon>Bacteria</taxon>
        <taxon>Pseudomonadati</taxon>
        <taxon>Pseudomonadota</taxon>
        <taxon>Betaproteobacteria</taxon>
        <taxon>Rhodocyclales</taxon>
        <taxon>Azonexaceae</taxon>
        <taxon>Azonexus</taxon>
    </lineage>
</organism>
<dbReference type="GO" id="GO:0004519">
    <property type="term" value="F:endonuclease activity"/>
    <property type="evidence" value="ECO:0007669"/>
    <property type="project" value="InterPro"/>
</dbReference>
<dbReference type="Proteomes" id="UP000270626">
    <property type="component" value="Unassembled WGS sequence"/>
</dbReference>
<sequence length="187" mass="20718">MDSYLELQLLPDPEFPANMLMNALFAKLHRGLVSNGEGRIGVSFPDVEQKGIGLGARLRLHGTAADLERLMSANWLQGMRDHLLCSPLSSVPANAAYRVVQRVQAKSSPERERRRLIARKGVSVESAVQAIPDSAAEMLRLPYVLLTSQSTQQQFRLFVEHLPVQKDAVWGTFSAYGLSSTATVPWF</sequence>
<accession>A0A495WI59</accession>
<dbReference type="Pfam" id="PF09618">
    <property type="entry name" value="Cas_Csy4"/>
    <property type="match status" value="1"/>
</dbReference>
<proteinExistence type="predicted"/>
<dbReference type="AlphaFoldDB" id="A0A495WI59"/>
<dbReference type="Gene3D" id="3.30.70.2540">
    <property type="entry name" value="CRISPR-associated endoribonuclease Cas6/Csy4"/>
    <property type="match status" value="1"/>
</dbReference>
<name>A0A495WI59_9RHOO</name>
<dbReference type="CDD" id="cd09739">
    <property type="entry name" value="Cas6_I-F"/>
    <property type="match status" value="1"/>
</dbReference>
<gene>
    <name evidence="1" type="ORF">DFR40_1087</name>
</gene>
<dbReference type="InterPro" id="IPR042564">
    <property type="entry name" value="CRISPR-Cas6/Csy4_sf"/>
</dbReference>
<dbReference type="NCBIfam" id="TIGR02563">
    <property type="entry name" value="cas_Csy4"/>
    <property type="match status" value="1"/>
</dbReference>
<dbReference type="RefSeq" id="WP_121457421.1">
    <property type="nucleotide sequence ID" value="NZ_RBXP01000011.1"/>
</dbReference>
<dbReference type="EMBL" id="RBXP01000011">
    <property type="protein sequence ID" value="RKT60937.1"/>
    <property type="molecule type" value="Genomic_DNA"/>
</dbReference>
<evidence type="ECO:0000313" key="1">
    <source>
        <dbReference type="EMBL" id="RKT60937.1"/>
    </source>
</evidence>
<dbReference type="OrthoDB" id="259831at2"/>
<keyword evidence="2" id="KW-1185">Reference proteome</keyword>
<protein>
    <submittedName>
        <fullName evidence="1">CRISPR-associated Csy4 family protein</fullName>
    </submittedName>
</protein>